<keyword evidence="1" id="KW-0175">Coiled coil</keyword>
<feature type="compositionally biased region" description="Basic residues" evidence="2">
    <location>
        <begin position="794"/>
        <end position="806"/>
    </location>
</feature>
<dbReference type="InterPro" id="IPR026636">
    <property type="entry name" value="MPHOSPH9"/>
</dbReference>
<evidence type="ECO:0000313" key="3">
    <source>
        <dbReference type="EMBL" id="CAI8017700.1"/>
    </source>
</evidence>
<feature type="compositionally biased region" description="Low complexity" evidence="2">
    <location>
        <begin position="599"/>
        <end position="618"/>
    </location>
</feature>
<name>A0AA35RU02_GEOBA</name>
<feature type="compositionally biased region" description="Pro residues" evidence="2">
    <location>
        <begin position="341"/>
        <end position="351"/>
    </location>
</feature>
<feature type="region of interest" description="Disordered" evidence="2">
    <location>
        <begin position="1"/>
        <end position="29"/>
    </location>
</feature>
<gene>
    <name evidence="3" type="ORF">GBAR_LOCUS10704</name>
</gene>
<feature type="region of interest" description="Disordered" evidence="2">
    <location>
        <begin position="336"/>
        <end position="355"/>
    </location>
</feature>
<feature type="compositionally biased region" description="Polar residues" evidence="2">
    <location>
        <begin position="546"/>
        <end position="556"/>
    </location>
</feature>
<comment type="caution">
    <text evidence="3">The sequence shown here is derived from an EMBL/GenBank/DDBJ whole genome shotgun (WGS) entry which is preliminary data.</text>
</comment>
<evidence type="ECO:0000313" key="4">
    <source>
        <dbReference type="Proteomes" id="UP001174909"/>
    </source>
</evidence>
<accession>A0AA35RU02</accession>
<feature type="coiled-coil region" evidence="1">
    <location>
        <begin position="468"/>
        <end position="544"/>
    </location>
</feature>
<feature type="region of interest" description="Disordered" evidence="2">
    <location>
        <begin position="781"/>
        <end position="808"/>
    </location>
</feature>
<protein>
    <submittedName>
        <fullName evidence="3">M-phase phosphoprotein 9</fullName>
    </submittedName>
</protein>
<feature type="non-terminal residue" evidence="3">
    <location>
        <position position="1"/>
    </location>
</feature>
<dbReference type="PANTHER" id="PTHR14926">
    <property type="entry name" value="M-PHASE PHOSPHOPROTEIN 9"/>
    <property type="match status" value="1"/>
</dbReference>
<feature type="region of interest" description="Disordered" evidence="2">
    <location>
        <begin position="72"/>
        <end position="249"/>
    </location>
</feature>
<feature type="region of interest" description="Disordered" evidence="2">
    <location>
        <begin position="546"/>
        <end position="763"/>
    </location>
</feature>
<dbReference type="AlphaFoldDB" id="A0AA35RU02"/>
<feature type="compositionally biased region" description="Polar residues" evidence="2">
    <location>
        <begin position="701"/>
        <end position="717"/>
    </location>
</feature>
<dbReference type="GO" id="GO:0005814">
    <property type="term" value="C:centriole"/>
    <property type="evidence" value="ECO:0007669"/>
    <property type="project" value="TreeGrafter"/>
</dbReference>
<evidence type="ECO:0000256" key="2">
    <source>
        <dbReference type="SAM" id="MobiDB-lite"/>
    </source>
</evidence>
<proteinExistence type="predicted"/>
<dbReference type="Proteomes" id="UP001174909">
    <property type="component" value="Unassembled WGS sequence"/>
</dbReference>
<dbReference type="EMBL" id="CASHTH010001649">
    <property type="protein sequence ID" value="CAI8017700.1"/>
    <property type="molecule type" value="Genomic_DNA"/>
</dbReference>
<feature type="compositionally biased region" description="Polar residues" evidence="2">
    <location>
        <begin position="666"/>
        <end position="693"/>
    </location>
</feature>
<reference evidence="3" key="1">
    <citation type="submission" date="2023-03" db="EMBL/GenBank/DDBJ databases">
        <authorList>
            <person name="Steffen K."/>
            <person name="Cardenas P."/>
        </authorList>
    </citation>
    <scope>NUCLEOTIDE SEQUENCE</scope>
</reference>
<feature type="compositionally biased region" description="Basic and acidic residues" evidence="2">
    <location>
        <begin position="750"/>
        <end position="763"/>
    </location>
</feature>
<sequence length="838" mass="93191">KPPQEPVEIEGEKRASVGKPAGCHTTGSLRTDAEVEQLQRRHLSEQQQLQLEQLDQLKAFKEQLLRDLFTQLSPQQRPRPPPIQSFPPSLSLPNRPQLHLSATHLCGDFPPSVPGNPSSTPGGRGDITPLPPVSTLNRTPAPSPVSRHTPDKTPTRQFPSVHSLLPTSPHKFSPSCEAAKTSPPHSLPNSPTPPSWSLENSLETPVPRCSERNPTQQLRFSPFSPQGPVRDEHQPNSSQETRSFNQTQFPVCPVPRRAWVNGGVATPPNHTRAELFQKHARQFEDLKSYYNSQMVQLQSANDQHENNATPMQPLIMIPSSEDPVYVDAAVGRRSLEVHSHPSPPSPVPPGVASPQTQLQKGAFARLAADNEQLMAKCADMESTLHQCNMVNRALEKQLDKQKEYWLEWQAQDEMYTHTISVLQDKLGACRTQLKQQDGMVEQLQADLQVSVGEIQFWKEQQVQEAGKLKKLCVEFEELQTKNERLESSQASLREELMSARRELGRTEAAAKASAAEEKELKSTIQKLEDKIRHLEHVNNRLHGQATHYSLGSSCPNTPDDDKLWRRPRSAVNTPSSSHPPQTPTSPLSTPPLPLRHPHTSASPHTPPSSTHHQAPHPSDSSKSSPLNRRKWLQPSDPGLILGTPSPSLPHSPPPHSHHHGSHTHYQSDITSSPLLQSTGQSISRQLSDSGSSNEGEDPASLTKQGYINSSSKNGGQSSRERGGEYSLVASTLSAIQRGKIRTDASTGGKSRKDDEKESVEERVRRSLRVVATAEEKLEQLRREKESLESQLQRTPRHGSRVTRHSKQAQLEMEERLEVVLKEIGSVKMTLRSHHAFHK</sequence>
<evidence type="ECO:0000256" key="1">
    <source>
        <dbReference type="SAM" id="Coils"/>
    </source>
</evidence>
<dbReference type="PANTHER" id="PTHR14926:SF1">
    <property type="entry name" value="M-PHASE PHOSPHOPROTEIN 9"/>
    <property type="match status" value="1"/>
</dbReference>
<feature type="compositionally biased region" description="Polar residues" evidence="2">
    <location>
        <begin position="235"/>
        <end position="249"/>
    </location>
</feature>
<keyword evidence="4" id="KW-1185">Reference proteome</keyword>
<feature type="compositionally biased region" description="Pro residues" evidence="2">
    <location>
        <begin position="580"/>
        <end position="594"/>
    </location>
</feature>
<organism evidence="3 4">
    <name type="scientific">Geodia barretti</name>
    <name type="common">Barrett's horny sponge</name>
    <dbReference type="NCBI Taxonomy" id="519541"/>
    <lineage>
        <taxon>Eukaryota</taxon>
        <taxon>Metazoa</taxon>
        <taxon>Porifera</taxon>
        <taxon>Demospongiae</taxon>
        <taxon>Heteroscleromorpha</taxon>
        <taxon>Tetractinellida</taxon>
        <taxon>Astrophorina</taxon>
        <taxon>Geodiidae</taxon>
        <taxon>Geodia</taxon>
    </lineage>
</organism>